<evidence type="ECO:0008006" key="4">
    <source>
        <dbReference type="Google" id="ProtNLM"/>
    </source>
</evidence>
<feature type="transmembrane region" description="Helical" evidence="1">
    <location>
        <begin position="27"/>
        <end position="50"/>
    </location>
</feature>
<keyword evidence="3" id="KW-1185">Reference proteome</keyword>
<reference evidence="2" key="1">
    <citation type="journal article" date="2014" name="Int. J. Syst. Evol. Microbiol.">
        <title>Complete genome of a new Firmicutes species belonging to the dominant human colonic microbiota ('Ruminococcus bicirculans') reveals two chromosomes and a selective capacity to utilize plant glucans.</title>
        <authorList>
            <consortium name="NISC Comparative Sequencing Program"/>
            <person name="Wegmann U."/>
            <person name="Louis P."/>
            <person name="Goesmann A."/>
            <person name="Henrissat B."/>
            <person name="Duncan S.H."/>
            <person name="Flint H.J."/>
        </authorList>
    </citation>
    <scope>NUCLEOTIDE SEQUENCE</scope>
    <source>
        <strain evidence="2">NBRC 108216</strain>
    </source>
</reference>
<dbReference type="PANTHER" id="PTHR34980:SF2">
    <property type="entry name" value="INNER MEMBRANE PROTEIN YHAH-RELATED"/>
    <property type="match status" value="1"/>
</dbReference>
<dbReference type="PANTHER" id="PTHR34980">
    <property type="entry name" value="INNER MEMBRANE PROTEIN-RELATED-RELATED"/>
    <property type="match status" value="1"/>
</dbReference>
<evidence type="ECO:0000313" key="3">
    <source>
        <dbReference type="Proteomes" id="UP001161390"/>
    </source>
</evidence>
<name>A0ABQ5V2G0_9PROT</name>
<accession>A0ABQ5V2G0</accession>
<sequence>MIPANIALHEWIRRAFIFKGRSTRSHYWWPFLLSFCVQLILMLLIISTMGADNVNALLAWASSQPTDFSGLEIAPLSSPAKFFLVFLAVFSLLTFVPNISLSWRRYQDMGLPGAIHLVFLFTGPFLQFIWLMELVWFAFPGTRGPNRYGPDRVRR</sequence>
<dbReference type="InterPro" id="IPR008523">
    <property type="entry name" value="DUF805"/>
</dbReference>
<gene>
    <name evidence="2" type="ORF">GCM10007854_22050</name>
</gene>
<feature type="transmembrane region" description="Helical" evidence="1">
    <location>
        <begin position="82"/>
        <end position="103"/>
    </location>
</feature>
<dbReference type="Proteomes" id="UP001161390">
    <property type="component" value="Unassembled WGS sequence"/>
</dbReference>
<organism evidence="2 3">
    <name type="scientific">Algimonas porphyrae</name>
    <dbReference type="NCBI Taxonomy" id="1128113"/>
    <lineage>
        <taxon>Bacteria</taxon>
        <taxon>Pseudomonadati</taxon>
        <taxon>Pseudomonadota</taxon>
        <taxon>Alphaproteobacteria</taxon>
        <taxon>Maricaulales</taxon>
        <taxon>Robiginitomaculaceae</taxon>
        <taxon>Algimonas</taxon>
    </lineage>
</organism>
<reference evidence="2" key="2">
    <citation type="submission" date="2023-01" db="EMBL/GenBank/DDBJ databases">
        <title>Draft genome sequence of Algimonas porphyrae strain NBRC 108216.</title>
        <authorList>
            <person name="Sun Q."/>
            <person name="Mori K."/>
        </authorList>
    </citation>
    <scope>NUCLEOTIDE SEQUENCE</scope>
    <source>
        <strain evidence="2">NBRC 108216</strain>
    </source>
</reference>
<keyword evidence="1" id="KW-0472">Membrane</keyword>
<keyword evidence="1" id="KW-1133">Transmembrane helix</keyword>
<dbReference type="EMBL" id="BSNJ01000004">
    <property type="protein sequence ID" value="GLQ21250.1"/>
    <property type="molecule type" value="Genomic_DNA"/>
</dbReference>
<feature type="transmembrane region" description="Helical" evidence="1">
    <location>
        <begin position="115"/>
        <end position="139"/>
    </location>
</feature>
<protein>
    <recommendedName>
        <fullName evidence="4">DUF805 domain-containing protein</fullName>
    </recommendedName>
</protein>
<keyword evidence="1" id="KW-0812">Transmembrane</keyword>
<comment type="caution">
    <text evidence="2">The sequence shown here is derived from an EMBL/GenBank/DDBJ whole genome shotgun (WGS) entry which is preliminary data.</text>
</comment>
<evidence type="ECO:0000256" key="1">
    <source>
        <dbReference type="SAM" id="Phobius"/>
    </source>
</evidence>
<dbReference type="Pfam" id="PF05656">
    <property type="entry name" value="DUF805"/>
    <property type="match status" value="1"/>
</dbReference>
<proteinExistence type="predicted"/>
<evidence type="ECO:0000313" key="2">
    <source>
        <dbReference type="EMBL" id="GLQ21250.1"/>
    </source>
</evidence>